<dbReference type="InterPro" id="IPR037104">
    <property type="entry name" value="Annexin_sf"/>
</dbReference>
<dbReference type="AlphaFoldDB" id="A0A3M7QJK0"/>
<keyword evidence="2" id="KW-1185">Reference proteome</keyword>
<organism evidence="1 2">
    <name type="scientific">Brachionus plicatilis</name>
    <name type="common">Marine rotifer</name>
    <name type="synonym">Brachionus muelleri</name>
    <dbReference type="NCBI Taxonomy" id="10195"/>
    <lineage>
        <taxon>Eukaryota</taxon>
        <taxon>Metazoa</taxon>
        <taxon>Spiralia</taxon>
        <taxon>Gnathifera</taxon>
        <taxon>Rotifera</taxon>
        <taxon>Eurotatoria</taxon>
        <taxon>Monogononta</taxon>
        <taxon>Pseudotrocha</taxon>
        <taxon>Ploima</taxon>
        <taxon>Brachionidae</taxon>
        <taxon>Brachionus</taxon>
    </lineage>
</organism>
<reference evidence="1 2" key="1">
    <citation type="journal article" date="2018" name="Sci. Rep.">
        <title>Genomic signatures of local adaptation to the degree of environmental predictability in rotifers.</title>
        <authorList>
            <person name="Franch-Gras L."/>
            <person name="Hahn C."/>
            <person name="Garcia-Roger E.M."/>
            <person name="Carmona M.J."/>
            <person name="Serra M."/>
            <person name="Gomez A."/>
        </authorList>
    </citation>
    <scope>NUCLEOTIDE SEQUENCE [LARGE SCALE GENOMIC DNA]</scope>
    <source>
        <strain evidence="1">HYR1</strain>
    </source>
</reference>
<accession>A0A3M7QJK0</accession>
<sequence length="496" mass="58223">MRHALHFTGYLISPFDDTTIYSMCFMLLIFIRAAGLSHIPIKLILLNSENAFQMLLRIKIECFKLLPDYSEQSCKLFTNSTSVKNIINSPLTNENYYPIHLSLEAHILSFALKENRMFWIIHVLSSKSSKKRLELIAEFDDQAQQNSESNFGSTIEKYLFTHPMTFLIIFALSQPLYKLDILLFNEFLENRNNLNGIIEVLMDSDREHLRKIINFFEDHRVEFLSSKKEDSKDILKKSLFDKIKSEETIDIISKLFDKNNNELELNNIECIVRKFCSILDKSYQTLVLNCSSSIELNSFKDLNFFLSKLKSNQFEAIVGILKKLTYQTKSDPFKKCSVNFDSKYCESLRTIISIGANKTEYYVQRINSLLQENNFDFDLTRIVASININKLSKNLIQTYNLLFKNDLIKNMEALFTKKSLITKKVWWKFWENKDGSNDLEIYGRGLMSLLDLDKWCIFECDLTLNRLKNTHDKKRNIEISFHRLTKGTLKWLLRKP</sequence>
<dbReference type="OrthoDB" id="10511757at2759"/>
<protein>
    <submittedName>
        <fullName evidence="1">Uncharacterized protein</fullName>
    </submittedName>
</protein>
<name>A0A3M7QJK0_BRAPC</name>
<proteinExistence type="predicted"/>
<dbReference type="SUPFAM" id="SSF47874">
    <property type="entry name" value="Annexin"/>
    <property type="match status" value="1"/>
</dbReference>
<dbReference type="GO" id="GO:0005544">
    <property type="term" value="F:calcium-dependent phospholipid binding"/>
    <property type="evidence" value="ECO:0007669"/>
    <property type="project" value="InterPro"/>
</dbReference>
<dbReference type="GO" id="GO:0005509">
    <property type="term" value="F:calcium ion binding"/>
    <property type="evidence" value="ECO:0007669"/>
    <property type="project" value="InterPro"/>
</dbReference>
<dbReference type="EMBL" id="REGN01005903">
    <property type="protein sequence ID" value="RNA11627.1"/>
    <property type="molecule type" value="Genomic_DNA"/>
</dbReference>
<gene>
    <name evidence="1" type="ORF">BpHYR1_008454</name>
</gene>
<evidence type="ECO:0000313" key="1">
    <source>
        <dbReference type="EMBL" id="RNA11627.1"/>
    </source>
</evidence>
<comment type="caution">
    <text evidence="1">The sequence shown here is derived from an EMBL/GenBank/DDBJ whole genome shotgun (WGS) entry which is preliminary data.</text>
</comment>
<dbReference type="Proteomes" id="UP000276133">
    <property type="component" value="Unassembled WGS sequence"/>
</dbReference>
<evidence type="ECO:0000313" key="2">
    <source>
        <dbReference type="Proteomes" id="UP000276133"/>
    </source>
</evidence>